<sequence>MVIVSGHVSVEPHSRAAYLAGCRPVVEQARRAPGCLDFAIGADLIDEGRINVFERWESQAAVDEFRGAGPGEDQQLALVSAAVSEYDISGVRVLTAETP</sequence>
<dbReference type="Gene3D" id="3.30.70.100">
    <property type="match status" value="1"/>
</dbReference>
<feature type="domain" description="ABM" evidence="1">
    <location>
        <begin position="1"/>
        <end position="67"/>
    </location>
</feature>
<comment type="caution">
    <text evidence="2">The sequence shown here is derived from an EMBL/GenBank/DDBJ whole genome shotgun (WGS) entry which is preliminary data.</text>
</comment>
<dbReference type="Proteomes" id="UP000550501">
    <property type="component" value="Unassembled WGS sequence"/>
</dbReference>
<organism evidence="2 3">
    <name type="scientific">Mycolicibacterium iranicum</name>
    <name type="common">Mycobacterium iranicum</name>
    <dbReference type="NCBI Taxonomy" id="912594"/>
    <lineage>
        <taxon>Bacteria</taxon>
        <taxon>Bacillati</taxon>
        <taxon>Actinomycetota</taxon>
        <taxon>Actinomycetes</taxon>
        <taxon>Mycobacteriales</taxon>
        <taxon>Mycobacteriaceae</taxon>
        <taxon>Mycolicibacterium</taxon>
    </lineage>
</organism>
<dbReference type="EMBL" id="JACHVU010000009">
    <property type="protein sequence ID" value="MBB2992251.1"/>
    <property type="molecule type" value="Genomic_DNA"/>
</dbReference>
<gene>
    <name evidence="2" type="ORF">FHR72_003750</name>
</gene>
<keyword evidence="2" id="KW-0560">Oxidoreductase</keyword>
<dbReference type="Pfam" id="PF03992">
    <property type="entry name" value="ABM"/>
    <property type="match status" value="1"/>
</dbReference>
<dbReference type="InterPro" id="IPR007138">
    <property type="entry name" value="ABM_dom"/>
</dbReference>
<proteinExistence type="predicted"/>
<reference evidence="2 3" key="1">
    <citation type="submission" date="2020-08" db="EMBL/GenBank/DDBJ databases">
        <title>The Agave Microbiome: Exploring the role of microbial communities in plant adaptations to desert environments.</title>
        <authorList>
            <person name="Partida-Martinez L.P."/>
        </authorList>
    </citation>
    <scope>NUCLEOTIDE SEQUENCE [LARGE SCALE GENOMIC DNA]</scope>
    <source>
        <strain evidence="2 3">AT2.18</strain>
    </source>
</reference>
<evidence type="ECO:0000313" key="2">
    <source>
        <dbReference type="EMBL" id="MBB2992251.1"/>
    </source>
</evidence>
<accession>A0A839QIY4</accession>
<dbReference type="SUPFAM" id="SSF54909">
    <property type="entry name" value="Dimeric alpha+beta barrel"/>
    <property type="match status" value="1"/>
</dbReference>
<keyword evidence="2" id="KW-0503">Monooxygenase</keyword>
<evidence type="ECO:0000259" key="1">
    <source>
        <dbReference type="Pfam" id="PF03992"/>
    </source>
</evidence>
<protein>
    <submittedName>
        <fullName evidence="2">Quinol monooxygenase YgiN</fullName>
    </submittedName>
</protein>
<evidence type="ECO:0000313" key="3">
    <source>
        <dbReference type="Proteomes" id="UP000550501"/>
    </source>
</evidence>
<name>A0A839QIY4_MYCIR</name>
<dbReference type="GO" id="GO:0004497">
    <property type="term" value="F:monooxygenase activity"/>
    <property type="evidence" value="ECO:0007669"/>
    <property type="project" value="UniProtKB-KW"/>
</dbReference>
<keyword evidence="3" id="KW-1185">Reference proteome</keyword>
<dbReference type="RefSeq" id="WP_183470829.1">
    <property type="nucleotide sequence ID" value="NZ_JACHVU010000009.1"/>
</dbReference>
<dbReference type="AlphaFoldDB" id="A0A839QIY4"/>
<dbReference type="InterPro" id="IPR011008">
    <property type="entry name" value="Dimeric_a/b-barrel"/>
</dbReference>